<evidence type="ECO:0000313" key="8">
    <source>
        <dbReference type="Proteomes" id="UP001158067"/>
    </source>
</evidence>
<comment type="caution">
    <text evidence="7">The sequence shown here is derived from an EMBL/GenBank/DDBJ whole genome shotgun (WGS) entry which is preliminary data.</text>
</comment>
<keyword evidence="2" id="KW-0805">Transcription regulation</keyword>
<dbReference type="PROSITE" id="PS00622">
    <property type="entry name" value="HTH_LUXR_1"/>
    <property type="match status" value="1"/>
</dbReference>
<dbReference type="EMBL" id="FXUG01000016">
    <property type="protein sequence ID" value="SMP73212.1"/>
    <property type="molecule type" value="Genomic_DNA"/>
</dbReference>
<dbReference type="Gene3D" id="1.10.1740.10">
    <property type="match status" value="1"/>
</dbReference>
<feature type="domain" description="HTH luxR-type" evidence="6">
    <location>
        <begin position="218"/>
        <end position="245"/>
    </location>
</feature>
<name>A0ABY1QJE8_9BACT</name>
<keyword evidence="4" id="KW-0238">DNA-binding</keyword>
<evidence type="ECO:0000256" key="4">
    <source>
        <dbReference type="ARBA" id="ARBA00023125"/>
    </source>
</evidence>
<dbReference type="Proteomes" id="UP001158067">
    <property type="component" value="Unassembled WGS sequence"/>
</dbReference>
<dbReference type="InterPro" id="IPR014284">
    <property type="entry name" value="RNA_pol_sigma-70_dom"/>
</dbReference>
<accession>A0ABY1QJE8</accession>
<dbReference type="InterPro" id="IPR007627">
    <property type="entry name" value="RNA_pol_sigma70_r2"/>
</dbReference>
<evidence type="ECO:0000313" key="7">
    <source>
        <dbReference type="EMBL" id="SMP73212.1"/>
    </source>
</evidence>
<protein>
    <submittedName>
        <fullName evidence="7">RNA polymerase sigma-70 factor, ECF subfamily</fullName>
    </submittedName>
</protein>
<dbReference type="SUPFAM" id="SSF88946">
    <property type="entry name" value="Sigma2 domain of RNA polymerase sigma factors"/>
    <property type="match status" value="1"/>
</dbReference>
<gene>
    <name evidence="7" type="ORF">SAMN06265222_11656</name>
</gene>
<keyword evidence="5" id="KW-0804">Transcription</keyword>
<evidence type="ECO:0000256" key="3">
    <source>
        <dbReference type="ARBA" id="ARBA00023082"/>
    </source>
</evidence>
<dbReference type="PANTHER" id="PTHR43133:SF8">
    <property type="entry name" value="RNA POLYMERASE SIGMA FACTOR HI_1459-RELATED"/>
    <property type="match status" value="1"/>
</dbReference>
<dbReference type="NCBIfam" id="TIGR02937">
    <property type="entry name" value="sigma70-ECF"/>
    <property type="match status" value="1"/>
</dbReference>
<dbReference type="PANTHER" id="PTHR43133">
    <property type="entry name" value="RNA POLYMERASE ECF-TYPE SIGMA FACTO"/>
    <property type="match status" value="1"/>
</dbReference>
<organism evidence="7 8">
    <name type="scientific">Neorhodopirellula lusitana</name>
    <dbReference type="NCBI Taxonomy" id="445327"/>
    <lineage>
        <taxon>Bacteria</taxon>
        <taxon>Pseudomonadati</taxon>
        <taxon>Planctomycetota</taxon>
        <taxon>Planctomycetia</taxon>
        <taxon>Pirellulales</taxon>
        <taxon>Pirellulaceae</taxon>
        <taxon>Neorhodopirellula</taxon>
    </lineage>
</organism>
<keyword evidence="3" id="KW-0731">Sigma factor</keyword>
<proteinExistence type="inferred from homology"/>
<evidence type="ECO:0000259" key="6">
    <source>
        <dbReference type="PROSITE" id="PS00622"/>
    </source>
</evidence>
<dbReference type="InterPro" id="IPR039425">
    <property type="entry name" value="RNA_pol_sigma-70-like"/>
</dbReference>
<evidence type="ECO:0000256" key="5">
    <source>
        <dbReference type="ARBA" id="ARBA00023163"/>
    </source>
</evidence>
<dbReference type="InterPro" id="IPR013324">
    <property type="entry name" value="RNA_pol_sigma_r3/r4-like"/>
</dbReference>
<dbReference type="InterPro" id="IPR013325">
    <property type="entry name" value="RNA_pol_sigma_r2"/>
</dbReference>
<sequence length="264" mass="30622">MSCLLHPGEVYLARSPRPRLKQFATMDLLNVRPLAVILSGCFAVCVRRMITLVKSQSGHMNPSKNLPTRISLLQRAQSGSDHPDWDELLQYYEPFIRRFLISMGIPTSDVDDVCQQVLSRLWQELVNYRRDAEHARFRTWLTRLIRNVAINDYHKRKRAQRVGGLHLEESDEIARSSNDLEQRVEAEWQRHVVRLALERMNRVFSGNAVEVFLRSTEGETSEEIGESLGMSVPSVYVLKNRVKKRLAQEVKLLREQLEFPDPSQ</sequence>
<dbReference type="InterPro" id="IPR000792">
    <property type="entry name" value="Tscrpt_reg_LuxR_C"/>
</dbReference>
<reference evidence="7 8" key="1">
    <citation type="submission" date="2017-05" db="EMBL/GenBank/DDBJ databases">
        <authorList>
            <person name="Varghese N."/>
            <person name="Submissions S."/>
        </authorList>
    </citation>
    <scope>NUCLEOTIDE SEQUENCE [LARGE SCALE GENOMIC DNA]</scope>
    <source>
        <strain evidence="7 8">DSM 25457</strain>
    </source>
</reference>
<evidence type="ECO:0000256" key="1">
    <source>
        <dbReference type="ARBA" id="ARBA00010641"/>
    </source>
</evidence>
<keyword evidence="8" id="KW-1185">Reference proteome</keyword>
<comment type="similarity">
    <text evidence="1">Belongs to the sigma-70 factor family. ECF subfamily.</text>
</comment>
<dbReference type="Pfam" id="PF04542">
    <property type="entry name" value="Sigma70_r2"/>
    <property type="match status" value="1"/>
</dbReference>
<evidence type="ECO:0000256" key="2">
    <source>
        <dbReference type="ARBA" id="ARBA00023015"/>
    </source>
</evidence>
<dbReference type="SUPFAM" id="SSF88659">
    <property type="entry name" value="Sigma3 and sigma4 domains of RNA polymerase sigma factors"/>
    <property type="match status" value="1"/>
</dbReference>